<dbReference type="RefSeq" id="XP_025379680.1">
    <property type="nucleotide sequence ID" value="XM_025523984.1"/>
</dbReference>
<feature type="domain" description="N-acetyltransferase" evidence="1">
    <location>
        <begin position="31"/>
        <end position="149"/>
    </location>
</feature>
<accession>A0A316YTM7</accession>
<dbReference type="InParanoid" id="A0A316YTM7"/>
<dbReference type="Proteomes" id="UP000245768">
    <property type="component" value="Unassembled WGS sequence"/>
</dbReference>
<dbReference type="AlphaFoldDB" id="A0A316YTM7"/>
<proteinExistence type="predicted"/>
<dbReference type="EMBL" id="KZ819635">
    <property type="protein sequence ID" value="PWN92482.1"/>
    <property type="molecule type" value="Genomic_DNA"/>
</dbReference>
<evidence type="ECO:0000313" key="2">
    <source>
        <dbReference type="EMBL" id="PWN92482.1"/>
    </source>
</evidence>
<name>A0A316YTM7_9BASI</name>
<gene>
    <name evidence="2" type="ORF">FA10DRAFT_285348</name>
</gene>
<dbReference type="InterPro" id="IPR016181">
    <property type="entry name" value="Acyl_CoA_acyltransferase"/>
</dbReference>
<dbReference type="GO" id="GO:0016747">
    <property type="term" value="F:acyltransferase activity, transferring groups other than amino-acyl groups"/>
    <property type="evidence" value="ECO:0007669"/>
    <property type="project" value="InterPro"/>
</dbReference>
<reference evidence="2 3" key="1">
    <citation type="journal article" date="2018" name="Mol. Biol. Evol.">
        <title>Broad Genomic Sampling Reveals a Smut Pathogenic Ancestry of the Fungal Clade Ustilaginomycotina.</title>
        <authorList>
            <person name="Kijpornyongpan T."/>
            <person name="Mondo S.J."/>
            <person name="Barry K."/>
            <person name="Sandor L."/>
            <person name="Lee J."/>
            <person name="Lipzen A."/>
            <person name="Pangilinan J."/>
            <person name="LaButti K."/>
            <person name="Hainaut M."/>
            <person name="Henrissat B."/>
            <person name="Grigoriev I.V."/>
            <person name="Spatafora J.W."/>
            <person name="Aime M.C."/>
        </authorList>
    </citation>
    <scope>NUCLEOTIDE SEQUENCE [LARGE SCALE GENOMIC DNA]</scope>
    <source>
        <strain evidence="2 3">MCA 4198</strain>
    </source>
</reference>
<dbReference type="OrthoDB" id="64477at2759"/>
<dbReference type="SUPFAM" id="SSF55729">
    <property type="entry name" value="Acyl-CoA N-acyltransferases (Nat)"/>
    <property type="match status" value="1"/>
</dbReference>
<sequence length="211" mass="23883">MTATPAHGSKTLVTRRFRLVYPRLENDERTVASFHRLLTHPDTLRYIPVFSSSLTLDETRAMVASHRTDTTRLGFDIFDQATNEWVGTVGFTRMTKTKAEAGIMLDPQSKASGIVSETMLSVLQFGFGQEVNHDEVGFATSRRNTKMLGWIEHVLLLQPIPDHDLTEQQVIDRDSWGQEDALVYFTMSRKQWEQVTGPALKARVEGAQCIK</sequence>
<dbReference type="Gene3D" id="3.40.630.30">
    <property type="match status" value="1"/>
</dbReference>
<dbReference type="Pfam" id="PF13302">
    <property type="entry name" value="Acetyltransf_3"/>
    <property type="match status" value="1"/>
</dbReference>
<keyword evidence="3" id="KW-1185">Reference proteome</keyword>
<organism evidence="2 3">
    <name type="scientific">Acaromyces ingoldii</name>
    <dbReference type="NCBI Taxonomy" id="215250"/>
    <lineage>
        <taxon>Eukaryota</taxon>
        <taxon>Fungi</taxon>
        <taxon>Dikarya</taxon>
        <taxon>Basidiomycota</taxon>
        <taxon>Ustilaginomycotina</taxon>
        <taxon>Exobasidiomycetes</taxon>
        <taxon>Exobasidiales</taxon>
        <taxon>Cryptobasidiaceae</taxon>
        <taxon>Acaromyces</taxon>
    </lineage>
</organism>
<evidence type="ECO:0000313" key="3">
    <source>
        <dbReference type="Proteomes" id="UP000245768"/>
    </source>
</evidence>
<evidence type="ECO:0000259" key="1">
    <source>
        <dbReference type="Pfam" id="PF13302"/>
    </source>
</evidence>
<protein>
    <recommendedName>
        <fullName evidence="1">N-acetyltransferase domain-containing protein</fullName>
    </recommendedName>
</protein>
<dbReference type="GeneID" id="37045900"/>
<dbReference type="InterPro" id="IPR000182">
    <property type="entry name" value="GNAT_dom"/>
</dbReference>
<dbReference type="STRING" id="215250.A0A316YTM7"/>